<dbReference type="EMBL" id="JACJTU010000083">
    <property type="protein sequence ID" value="MBD2739403.1"/>
    <property type="molecule type" value="Genomic_DNA"/>
</dbReference>
<feature type="region of interest" description="Disordered" evidence="1">
    <location>
        <begin position="664"/>
        <end position="686"/>
    </location>
</feature>
<keyword evidence="4" id="KW-1185">Reference proteome</keyword>
<dbReference type="RefSeq" id="WP_190959904.1">
    <property type="nucleotide sequence ID" value="NZ_JACJTU010000083.1"/>
</dbReference>
<reference evidence="3 4" key="1">
    <citation type="journal article" date="2020" name="ISME J.">
        <title>Comparative genomics reveals insights into cyanobacterial evolution and habitat adaptation.</title>
        <authorList>
            <person name="Chen M.Y."/>
            <person name="Teng W.K."/>
            <person name="Zhao L."/>
            <person name="Hu C.X."/>
            <person name="Zhou Y.K."/>
            <person name="Han B.P."/>
            <person name="Song L.R."/>
            <person name="Shu W.S."/>
        </authorList>
    </citation>
    <scope>NUCLEOTIDE SEQUENCE [LARGE SCALE GENOMIC DNA]</scope>
    <source>
        <strain evidence="3 4">FACHB-159</strain>
    </source>
</reference>
<comment type="caution">
    <text evidence="3">The sequence shown here is derived from an EMBL/GenBank/DDBJ whole genome shotgun (WGS) entry which is preliminary data.</text>
</comment>
<dbReference type="InterPro" id="IPR008638">
    <property type="entry name" value="FhaB/CdiA-like_TPS"/>
</dbReference>
<evidence type="ECO:0000256" key="1">
    <source>
        <dbReference type="SAM" id="MobiDB-lite"/>
    </source>
</evidence>
<dbReference type="Proteomes" id="UP000637383">
    <property type="component" value="Unassembled WGS sequence"/>
</dbReference>
<dbReference type="Pfam" id="PF05860">
    <property type="entry name" value="TPS"/>
    <property type="match status" value="1"/>
</dbReference>
<accession>A0ABR8KNB9</accession>
<dbReference type="InterPro" id="IPR012334">
    <property type="entry name" value="Pectin_lyas_fold"/>
</dbReference>
<organism evidence="3 4">
    <name type="scientific">Nostoc paludosum FACHB-159</name>
    <dbReference type="NCBI Taxonomy" id="2692908"/>
    <lineage>
        <taxon>Bacteria</taxon>
        <taxon>Bacillati</taxon>
        <taxon>Cyanobacteriota</taxon>
        <taxon>Cyanophyceae</taxon>
        <taxon>Nostocales</taxon>
        <taxon>Nostocaceae</taxon>
        <taxon>Nostoc</taxon>
    </lineage>
</organism>
<dbReference type="Gene3D" id="2.160.20.10">
    <property type="entry name" value="Single-stranded right-handed beta-helix, Pectin lyase-like"/>
    <property type="match status" value="2"/>
</dbReference>
<evidence type="ECO:0000313" key="4">
    <source>
        <dbReference type="Proteomes" id="UP000637383"/>
    </source>
</evidence>
<sequence>MGIFTFRYIFWFFYPVLLSLTIPIPLFSPVLGAGTSTNTLQVASGKTLALIGGEVSLRGGILTAPGGRIELGGVNDGMVILNPTPTGWTLSYQNVQNFQDIKLSQQALVDASGFGGSSIQMVGNQISLKDGSLALIQNQGSQSSKSMVFNAFNSIQLNGTSPNGEIASGFLNETVAGNLDDVIVSTKNLLIEDGATIYNKTFSNANGSNIILNVPDSIQISGFSSINPAIASGIGNYTFSFGEARDIIINTGRFIGLDGATVLSGTFGSGKGGNLTINANQKLELRGFNPFIYLASTQLAVAAFNTGNAGILTVNAPEVILRNGSNINSYTLASGSSGSVVINAKKSISITRESSNTLVYDQPFGISSTAAFTSEPIQELLGLSPFVSGSAGDVTINTKRLEIRDGTLINVSNFGSGNAGNLNINAEYITLDNSIVAAATESGKGGNIFLNSNVLQLFNNSSINATAREPGFPSDISSNSTKGNLNDAGNISINTIIFVASKNNSITANAFEGRGGNIKINTQGFFTSPDTEITASSERGIDGTVQVNFQNRNPSLTKAQPQAIAEAPEVASVCQSRSGRVASTFVNSGTGGLAASSDKQLDNSSTWQRNSVWLESIDNSEKSKPLITKKPIEIVEAQGWILNANGDVVLTAQANPPNSYAQVSASKCQEQPSTEKVSSVTEIRRN</sequence>
<evidence type="ECO:0000313" key="3">
    <source>
        <dbReference type="EMBL" id="MBD2739403.1"/>
    </source>
</evidence>
<protein>
    <submittedName>
        <fullName evidence="3">S-layer family protein</fullName>
    </submittedName>
</protein>
<feature type="domain" description="Filamentous haemagglutinin FhaB/tRNA nuclease CdiA-like TPS" evidence="2">
    <location>
        <begin position="37"/>
        <end position="112"/>
    </location>
</feature>
<dbReference type="SUPFAM" id="SSF51126">
    <property type="entry name" value="Pectin lyase-like"/>
    <property type="match status" value="3"/>
</dbReference>
<evidence type="ECO:0000259" key="2">
    <source>
        <dbReference type="Pfam" id="PF05860"/>
    </source>
</evidence>
<proteinExistence type="predicted"/>
<name>A0ABR8KNB9_9NOSO</name>
<gene>
    <name evidence="3" type="ORF">H6H03_37030</name>
</gene>
<dbReference type="InterPro" id="IPR011050">
    <property type="entry name" value="Pectin_lyase_fold/virulence"/>
</dbReference>